<dbReference type="PROSITE" id="PS50112">
    <property type="entry name" value="PAS"/>
    <property type="match status" value="2"/>
</dbReference>
<evidence type="ECO:0000313" key="6">
    <source>
        <dbReference type="EMBL" id="SPP99725.1"/>
    </source>
</evidence>
<feature type="transmembrane region" description="Helical" evidence="2">
    <location>
        <begin position="7"/>
        <end position="26"/>
    </location>
</feature>
<dbReference type="NCBIfam" id="TIGR00229">
    <property type="entry name" value="sensory_box"/>
    <property type="match status" value="2"/>
</dbReference>
<keyword evidence="2" id="KW-1133">Transmembrane helix</keyword>
<dbReference type="PANTHER" id="PTHR44757">
    <property type="entry name" value="DIGUANYLATE CYCLASE DGCP"/>
    <property type="match status" value="1"/>
</dbReference>
<keyword evidence="2" id="KW-0812">Transmembrane</keyword>
<dbReference type="Pfam" id="PF13426">
    <property type="entry name" value="PAS_9"/>
    <property type="match status" value="2"/>
</dbReference>
<dbReference type="Gene3D" id="3.30.450.20">
    <property type="entry name" value="PAS domain"/>
    <property type="match status" value="2"/>
</dbReference>
<evidence type="ECO:0000256" key="1">
    <source>
        <dbReference type="SAM" id="MobiDB-lite"/>
    </source>
</evidence>
<dbReference type="InterPro" id="IPR000700">
    <property type="entry name" value="PAS-assoc_C"/>
</dbReference>
<sequence length="500" mass="56739">MRISLRVKVFLPLLILMALLIGYLYLSWMPRSVSNIERQWEEAAKRHLDSVAEGMIPLLLGRELDTIHENFNELLKKNRDWTSIQLTDATGRLLYPIRNRPMPDAATHGQDLRTLTKRISYLDMNLGTLTMTVDLSPHLKEWKKEFYNAVSIMVAIIAATILSVGIVLERKVVQPVKALELATQKLADGKFNVPSLKADDDEVGHLVDSFSTMRANLSLSYDLLRQSRDKYSTLYNETPVLLHTVDEAGTIIEVNDFWLKKLGYERDEVLGRKATDFLTEESRKYAAEVVLPVFLHCGFCKDISYQFVKKNGELEDVLLSATAERDEKGNIVRCFTVIEDVTDRKKIENKLILSEQTNKIITSTAKDAIIMVDDRDCVLFWNPAAENILGYTEDEMLGRSMHETLASEGFREKYTKGMETFRNSGKGNAIGHTIEVVAKNKDGTEFPIALSLSTFQMNNRWHAVGIVRDITQQKLAEKMRSGLIRRKRAPASGNPPQGKE</sequence>
<dbReference type="PROSITE" id="PS50113">
    <property type="entry name" value="PAC"/>
    <property type="match status" value="1"/>
</dbReference>
<dbReference type="SMART" id="SM00086">
    <property type="entry name" value="PAC"/>
    <property type="match status" value="2"/>
</dbReference>
<dbReference type="Proteomes" id="UP000245125">
    <property type="component" value="Unassembled WGS sequence"/>
</dbReference>
<dbReference type="CDD" id="cd06225">
    <property type="entry name" value="HAMP"/>
    <property type="match status" value="1"/>
</dbReference>
<protein>
    <recommendedName>
        <fullName evidence="8">Histidine kinase</fullName>
    </recommendedName>
</protein>
<dbReference type="PANTHER" id="PTHR44757:SF2">
    <property type="entry name" value="BIOFILM ARCHITECTURE MAINTENANCE PROTEIN MBAA"/>
    <property type="match status" value="1"/>
</dbReference>
<dbReference type="SUPFAM" id="SSF158472">
    <property type="entry name" value="HAMP domain-like"/>
    <property type="match status" value="1"/>
</dbReference>
<keyword evidence="2" id="KW-0472">Membrane</keyword>
<feature type="transmembrane region" description="Helical" evidence="2">
    <location>
        <begin position="146"/>
        <end position="168"/>
    </location>
</feature>
<dbReference type="InterPro" id="IPR035965">
    <property type="entry name" value="PAS-like_dom_sf"/>
</dbReference>
<dbReference type="SMART" id="SM00091">
    <property type="entry name" value="PAS"/>
    <property type="match status" value="2"/>
</dbReference>
<evidence type="ECO:0000259" key="5">
    <source>
        <dbReference type="PROSITE" id="PS50885"/>
    </source>
</evidence>
<dbReference type="GO" id="GO:0007165">
    <property type="term" value="P:signal transduction"/>
    <property type="evidence" value="ECO:0007669"/>
    <property type="project" value="InterPro"/>
</dbReference>
<dbReference type="Pfam" id="PF00672">
    <property type="entry name" value="HAMP"/>
    <property type="match status" value="1"/>
</dbReference>
<accession>A0A2U3QEF3</accession>
<dbReference type="AlphaFoldDB" id="A0A2U3QEF3"/>
<evidence type="ECO:0000259" key="3">
    <source>
        <dbReference type="PROSITE" id="PS50112"/>
    </source>
</evidence>
<dbReference type="InterPro" id="IPR001610">
    <property type="entry name" value="PAC"/>
</dbReference>
<feature type="domain" description="PAC" evidence="4">
    <location>
        <begin position="301"/>
        <end position="353"/>
    </location>
</feature>
<feature type="region of interest" description="Disordered" evidence="1">
    <location>
        <begin position="481"/>
        <end position="500"/>
    </location>
</feature>
<dbReference type="Gene3D" id="6.10.340.10">
    <property type="match status" value="1"/>
</dbReference>
<evidence type="ECO:0000259" key="4">
    <source>
        <dbReference type="PROSITE" id="PS50113"/>
    </source>
</evidence>
<keyword evidence="7" id="KW-1185">Reference proteome</keyword>
<feature type="domain" description="HAMP" evidence="5">
    <location>
        <begin position="170"/>
        <end position="222"/>
    </location>
</feature>
<feature type="domain" description="PAS" evidence="3">
    <location>
        <begin position="227"/>
        <end position="298"/>
    </location>
</feature>
<dbReference type="PROSITE" id="PS50885">
    <property type="entry name" value="HAMP"/>
    <property type="match status" value="1"/>
</dbReference>
<reference evidence="7" key="1">
    <citation type="submission" date="2018-03" db="EMBL/GenBank/DDBJ databases">
        <authorList>
            <person name="Zecchin S."/>
        </authorList>
    </citation>
    <scope>NUCLEOTIDE SEQUENCE [LARGE SCALE GENOMIC DNA]</scope>
</reference>
<dbReference type="CDD" id="cd00130">
    <property type="entry name" value="PAS"/>
    <property type="match status" value="2"/>
</dbReference>
<dbReference type="InterPro" id="IPR052155">
    <property type="entry name" value="Biofilm_reg_signaling"/>
</dbReference>
<evidence type="ECO:0000256" key="2">
    <source>
        <dbReference type="SAM" id="Phobius"/>
    </source>
</evidence>
<dbReference type="OrthoDB" id="9787818at2"/>
<dbReference type="SMART" id="SM00304">
    <property type="entry name" value="HAMP"/>
    <property type="match status" value="1"/>
</dbReference>
<dbReference type="EMBL" id="OUUY01000013">
    <property type="protein sequence ID" value="SPP99725.1"/>
    <property type="molecule type" value="Genomic_DNA"/>
</dbReference>
<gene>
    <name evidence="6" type="ORF">NBG4_110028</name>
</gene>
<dbReference type="GO" id="GO:0016020">
    <property type="term" value="C:membrane"/>
    <property type="evidence" value="ECO:0007669"/>
    <property type="project" value="InterPro"/>
</dbReference>
<evidence type="ECO:0008006" key="8">
    <source>
        <dbReference type="Google" id="ProtNLM"/>
    </source>
</evidence>
<dbReference type="SUPFAM" id="SSF55785">
    <property type="entry name" value="PYP-like sensor domain (PAS domain)"/>
    <property type="match status" value="2"/>
</dbReference>
<proteinExistence type="predicted"/>
<feature type="domain" description="PAS" evidence="3">
    <location>
        <begin position="354"/>
        <end position="408"/>
    </location>
</feature>
<dbReference type="InterPro" id="IPR003660">
    <property type="entry name" value="HAMP_dom"/>
</dbReference>
<dbReference type="InterPro" id="IPR000014">
    <property type="entry name" value="PAS"/>
</dbReference>
<organism evidence="6 7">
    <name type="scientific">Candidatus Sulfobium mesophilum</name>
    <dbReference type="NCBI Taxonomy" id="2016548"/>
    <lineage>
        <taxon>Bacteria</taxon>
        <taxon>Pseudomonadati</taxon>
        <taxon>Nitrospirota</taxon>
        <taxon>Nitrospiria</taxon>
        <taxon>Nitrospirales</taxon>
        <taxon>Nitrospiraceae</taxon>
        <taxon>Candidatus Sulfobium</taxon>
    </lineage>
</organism>
<evidence type="ECO:0000313" key="7">
    <source>
        <dbReference type="Proteomes" id="UP000245125"/>
    </source>
</evidence>
<name>A0A2U3QEF3_9BACT</name>